<gene>
    <name evidence="2" type="ORF">T12_14096</name>
</gene>
<name>A0A0V0WTU6_9BILA</name>
<protein>
    <submittedName>
        <fullName evidence="2">Uncharacterized protein</fullName>
    </submittedName>
</protein>
<evidence type="ECO:0000256" key="1">
    <source>
        <dbReference type="SAM" id="MobiDB-lite"/>
    </source>
</evidence>
<evidence type="ECO:0000313" key="3">
    <source>
        <dbReference type="Proteomes" id="UP000054783"/>
    </source>
</evidence>
<dbReference type="AlphaFoldDB" id="A0A0V0WTU6"/>
<dbReference type="EMBL" id="JYDQ01005470">
    <property type="protein sequence ID" value="KRX79120.1"/>
    <property type="molecule type" value="Genomic_DNA"/>
</dbReference>
<accession>A0A0V0WTU6</accession>
<comment type="caution">
    <text evidence="2">The sequence shown here is derived from an EMBL/GenBank/DDBJ whole genome shotgun (WGS) entry which is preliminary data.</text>
</comment>
<sequence length="62" mass="7520">LRPSRLLGERKRLQRSSRSRPHRLQQVHDKSRRKRCLPSPRPRSSLPRPAYQQNALVRRRRS</sequence>
<proteinExistence type="predicted"/>
<feature type="region of interest" description="Disordered" evidence="1">
    <location>
        <begin position="1"/>
        <end position="62"/>
    </location>
</feature>
<feature type="compositionally biased region" description="Basic residues" evidence="1">
    <location>
        <begin position="12"/>
        <end position="36"/>
    </location>
</feature>
<keyword evidence="3" id="KW-1185">Reference proteome</keyword>
<reference evidence="2 3" key="1">
    <citation type="submission" date="2015-01" db="EMBL/GenBank/DDBJ databases">
        <title>Evolution of Trichinella species and genotypes.</title>
        <authorList>
            <person name="Korhonen P.K."/>
            <person name="Edoardo P."/>
            <person name="Giuseppe L.R."/>
            <person name="Gasser R.B."/>
        </authorList>
    </citation>
    <scope>NUCLEOTIDE SEQUENCE [LARGE SCALE GENOMIC DNA]</scope>
    <source>
        <strain evidence="2">ISS2496</strain>
    </source>
</reference>
<evidence type="ECO:0000313" key="2">
    <source>
        <dbReference type="EMBL" id="KRX79120.1"/>
    </source>
</evidence>
<feature type="non-terminal residue" evidence="2">
    <location>
        <position position="1"/>
    </location>
</feature>
<organism evidence="2 3">
    <name type="scientific">Trichinella patagoniensis</name>
    <dbReference type="NCBI Taxonomy" id="990121"/>
    <lineage>
        <taxon>Eukaryota</taxon>
        <taxon>Metazoa</taxon>
        <taxon>Ecdysozoa</taxon>
        <taxon>Nematoda</taxon>
        <taxon>Enoplea</taxon>
        <taxon>Dorylaimia</taxon>
        <taxon>Trichinellida</taxon>
        <taxon>Trichinellidae</taxon>
        <taxon>Trichinella</taxon>
    </lineage>
</organism>
<feature type="non-terminal residue" evidence="2">
    <location>
        <position position="62"/>
    </location>
</feature>
<dbReference type="Proteomes" id="UP000054783">
    <property type="component" value="Unassembled WGS sequence"/>
</dbReference>